<reference evidence="2 3" key="1">
    <citation type="journal article" date="2002" name="DNA Res.">
        <title>Complete genome structure of the thermophilic cyanobacterium Thermosynechococcus elongatus BP-1.</title>
        <authorList>
            <person name="Nakamura Y."/>
            <person name="Kaneko T."/>
            <person name="Sato S."/>
            <person name="Ikeuchi M."/>
            <person name="Katoh H."/>
            <person name="Sasamoto S."/>
            <person name="Watanabe A."/>
            <person name="Iriguchi M."/>
            <person name="Kawashima K."/>
            <person name="Kimura T."/>
            <person name="Kishida Y."/>
            <person name="Kiyokawa C."/>
            <person name="Kohara M."/>
            <person name="Matsumoto M."/>
            <person name="Matsuno A."/>
            <person name="Nakazaki N."/>
            <person name="Shimpo S."/>
            <person name="Sugimoto M."/>
            <person name="Takeuchi C."/>
            <person name="Yamada M."/>
            <person name="Tabata S."/>
        </authorList>
    </citation>
    <scope>NUCLEOTIDE SEQUENCE [LARGE SCALE GENOMIC DNA]</scope>
    <source>
        <strain evidence="3">IAM M-273 / NIES-2133 / BP-1</strain>
    </source>
</reference>
<keyword evidence="1" id="KW-0175">Coiled coil</keyword>
<dbReference type="AlphaFoldDB" id="Q8DI11"/>
<evidence type="ECO:0000313" key="2">
    <source>
        <dbReference type="EMBL" id="BAC09333.1"/>
    </source>
</evidence>
<gene>
    <name evidence="2" type="ordered locus">tll1781</name>
</gene>
<dbReference type="Proteomes" id="UP000000440">
    <property type="component" value="Chromosome"/>
</dbReference>
<dbReference type="STRING" id="197221.gene:10748386"/>
<dbReference type="PATRIC" id="fig|197221.4.peg.1862"/>
<dbReference type="EnsemblBacteria" id="BAC09333">
    <property type="protein sequence ID" value="BAC09333"/>
    <property type="gene ID" value="BAC09333"/>
</dbReference>
<protein>
    <submittedName>
        <fullName evidence="2">Tll1781 protein</fullName>
    </submittedName>
</protein>
<accession>Q8DI11</accession>
<organism evidence="2 3">
    <name type="scientific">Thermosynechococcus vestitus (strain NIES-2133 / IAM M-273 / BP-1)</name>
    <dbReference type="NCBI Taxonomy" id="197221"/>
    <lineage>
        <taxon>Bacteria</taxon>
        <taxon>Bacillati</taxon>
        <taxon>Cyanobacteriota</taxon>
        <taxon>Cyanophyceae</taxon>
        <taxon>Acaryochloridales</taxon>
        <taxon>Thermosynechococcaceae</taxon>
        <taxon>Thermosynechococcus</taxon>
    </lineage>
</organism>
<dbReference type="KEGG" id="tel:tll1781"/>
<keyword evidence="3" id="KW-1185">Reference proteome</keyword>
<dbReference type="RefSeq" id="WP_011057618.1">
    <property type="nucleotide sequence ID" value="NC_004113.1"/>
</dbReference>
<sequence length="318" mass="33743">MVFIIPILLGAAAGVTGVIGIATGAEGWSKIEEAQKKIEEAKQRYAAKANRYNSVKDSTESRLRAYDEQRHTVFNLIVLRFRHLCKQLKQKLSVSELEFLQRLTLSEVKSHLDGGAAQDKLFENLGFTGATIVAMGGTAAVVQMAVFELASLVGTASTGTAIGALSGAAATNATLAWLGGGSLAAGGGGMALGSLVLNAAMAGPALMIGGIMLAGKGEKDLTEATEFAAEVDKEIAKIDAYIKYLETGVQPRIAELQGCLEELSPRCHIALNDLERAIHNGFEVERDAETFQRVFLLVKALYEIIDTDPCTGNRLSGK</sequence>
<dbReference type="eggNOG" id="ENOG502ZB0I">
    <property type="taxonomic scope" value="Bacteria"/>
</dbReference>
<evidence type="ECO:0000313" key="3">
    <source>
        <dbReference type="Proteomes" id="UP000000440"/>
    </source>
</evidence>
<evidence type="ECO:0000256" key="1">
    <source>
        <dbReference type="SAM" id="Coils"/>
    </source>
</evidence>
<dbReference type="EMBL" id="BA000039">
    <property type="protein sequence ID" value="BAC09333.1"/>
    <property type="molecule type" value="Genomic_DNA"/>
</dbReference>
<name>Q8DI11_THEVB</name>
<feature type="coiled-coil region" evidence="1">
    <location>
        <begin position="31"/>
        <end position="58"/>
    </location>
</feature>
<proteinExistence type="predicted"/>